<evidence type="ECO:0000256" key="1">
    <source>
        <dbReference type="ARBA" id="ARBA00009437"/>
    </source>
</evidence>
<dbReference type="RefSeq" id="WP_186457479.1">
    <property type="nucleotide sequence ID" value="NZ_VITN01000015.1"/>
</dbReference>
<dbReference type="GO" id="GO:0005829">
    <property type="term" value="C:cytosol"/>
    <property type="evidence" value="ECO:0007669"/>
    <property type="project" value="TreeGrafter"/>
</dbReference>
<dbReference type="InterPro" id="IPR036388">
    <property type="entry name" value="WH-like_DNA-bd_sf"/>
</dbReference>
<dbReference type="SUPFAM" id="SSF46785">
    <property type="entry name" value="Winged helix' DNA-binding domain"/>
    <property type="match status" value="1"/>
</dbReference>
<sequence length="297" mass="32284">MRLKALEVFVELGEAESFRQLARAHGVKASAISRQIEALEYHFRTELFDRNAEGITLTESGRLLLGYARTILANVREARAATDELRGLERGNVTIYAAGAPAAGILARVVADLHIQYPGLLFHIETASASNVFDAVESGKADLGLTMFSPETSKVEIRLSSYVEHKIIVAPGHPLAGEERVSLRQLASVPLVLAGASHGSRMRLNQMAREAHVLLEPVFESSSVEVHKELALRKVAALVLPVMCCQREIETGQLIALPFEERDAMITTVDLCCARGRRLSFAARKLSAAIGHALEGA</sequence>
<dbReference type="PANTHER" id="PTHR30419">
    <property type="entry name" value="HTH-TYPE TRANSCRIPTIONAL REGULATOR YBHD"/>
    <property type="match status" value="1"/>
</dbReference>
<proteinExistence type="inferred from homology"/>
<dbReference type="InterPro" id="IPR036390">
    <property type="entry name" value="WH_DNA-bd_sf"/>
</dbReference>
<dbReference type="GO" id="GO:0003700">
    <property type="term" value="F:DNA-binding transcription factor activity"/>
    <property type="evidence" value="ECO:0007669"/>
    <property type="project" value="InterPro"/>
</dbReference>
<dbReference type="InterPro" id="IPR005119">
    <property type="entry name" value="LysR_subst-bd"/>
</dbReference>
<keyword evidence="4" id="KW-0804">Transcription</keyword>
<gene>
    <name evidence="6" type="ORF">FBZ89_11510</name>
</gene>
<dbReference type="SUPFAM" id="SSF53850">
    <property type="entry name" value="Periplasmic binding protein-like II"/>
    <property type="match status" value="1"/>
</dbReference>
<feature type="domain" description="HTH lysR-type" evidence="5">
    <location>
        <begin position="1"/>
        <end position="58"/>
    </location>
</feature>
<evidence type="ECO:0000256" key="4">
    <source>
        <dbReference type="ARBA" id="ARBA00023163"/>
    </source>
</evidence>
<evidence type="ECO:0000256" key="2">
    <source>
        <dbReference type="ARBA" id="ARBA00023015"/>
    </source>
</evidence>
<dbReference type="Gene3D" id="3.40.190.290">
    <property type="match status" value="1"/>
</dbReference>
<evidence type="ECO:0000256" key="3">
    <source>
        <dbReference type="ARBA" id="ARBA00023125"/>
    </source>
</evidence>
<dbReference type="Gene3D" id="1.10.10.10">
    <property type="entry name" value="Winged helix-like DNA-binding domain superfamily/Winged helix DNA-binding domain"/>
    <property type="match status" value="1"/>
</dbReference>
<dbReference type="Proteomes" id="UP000319859">
    <property type="component" value="Unassembled WGS sequence"/>
</dbReference>
<evidence type="ECO:0000259" key="5">
    <source>
        <dbReference type="PROSITE" id="PS50931"/>
    </source>
</evidence>
<keyword evidence="2" id="KW-0805">Transcription regulation</keyword>
<dbReference type="PANTHER" id="PTHR30419:SF8">
    <property type="entry name" value="NITROGEN ASSIMILATION TRANSCRIPTIONAL ACTIVATOR-RELATED"/>
    <property type="match status" value="1"/>
</dbReference>
<evidence type="ECO:0000313" key="6">
    <source>
        <dbReference type="EMBL" id="TWB15231.1"/>
    </source>
</evidence>
<name>A0A560F0U8_9PROT</name>
<comment type="caution">
    <text evidence="6">The sequence shown here is derived from an EMBL/GenBank/DDBJ whole genome shotgun (WGS) entry which is preliminary data.</text>
</comment>
<dbReference type="GO" id="GO:0003677">
    <property type="term" value="F:DNA binding"/>
    <property type="evidence" value="ECO:0007669"/>
    <property type="project" value="UniProtKB-KW"/>
</dbReference>
<keyword evidence="3" id="KW-0238">DNA-binding</keyword>
<dbReference type="Pfam" id="PF03466">
    <property type="entry name" value="LysR_substrate"/>
    <property type="match status" value="1"/>
</dbReference>
<accession>A0A560F0U8</accession>
<dbReference type="EMBL" id="VITN01000015">
    <property type="protein sequence ID" value="TWB15231.1"/>
    <property type="molecule type" value="Genomic_DNA"/>
</dbReference>
<evidence type="ECO:0000313" key="7">
    <source>
        <dbReference type="Proteomes" id="UP000319859"/>
    </source>
</evidence>
<dbReference type="PROSITE" id="PS50931">
    <property type="entry name" value="HTH_LYSR"/>
    <property type="match status" value="1"/>
</dbReference>
<reference evidence="6 7" key="1">
    <citation type="submission" date="2019-06" db="EMBL/GenBank/DDBJ databases">
        <title>Genomic Encyclopedia of Type Strains, Phase IV (KMG-V): Genome sequencing to study the core and pangenomes of soil and plant-associated prokaryotes.</title>
        <authorList>
            <person name="Whitman W."/>
        </authorList>
    </citation>
    <scope>NUCLEOTIDE SEQUENCE [LARGE SCALE GENOMIC DNA]</scope>
    <source>
        <strain evidence="6 7">BR 11880</strain>
    </source>
</reference>
<dbReference type="AlphaFoldDB" id="A0A560F0U8"/>
<dbReference type="Pfam" id="PF00126">
    <property type="entry name" value="HTH_1"/>
    <property type="match status" value="1"/>
</dbReference>
<dbReference type="InterPro" id="IPR000847">
    <property type="entry name" value="LysR_HTH_N"/>
</dbReference>
<comment type="similarity">
    <text evidence="1">Belongs to the LysR transcriptional regulatory family.</text>
</comment>
<dbReference type="InterPro" id="IPR050950">
    <property type="entry name" value="HTH-type_LysR_regulators"/>
</dbReference>
<protein>
    <submittedName>
        <fullName evidence="6">LysR family transcriptional regulator</fullName>
    </submittedName>
</protein>
<organism evidence="6 7">
    <name type="scientific">Nitrospirillum amazonense</name>
    <dbReference type="NCBI Taxonomy" id="28077"/>
    <lineage>
        <taxon>Bacteria</taxon>
        <taxon>Pseudomonadati</taxon>
        <taxon>Pseudomonadota</taxon>
        <taxon>Alphaproteobacteria</taxon>
        <taxon>Rhodospirillales</taxon>
        <taxon>Azospirillaceae</taxon>
        <taxon>Nitrospirillum</taxon>
    </lineage>
</organism>